<keyword evidence="3" id="KW-1185">Reference proteome</keyword>
<dbReference type="Gene3D" id="3.60.15.10">
    <property type="entry name" value="Ribonuclease Z/Hydroxyacylglutathione hydrolase-like"/>
    <property type="match status" value="1"/>
</dbReference>
<evidence type="ECO:0000313" key="2">
    <source>
        <dbReference type="EMBL" id="MFD2705482.1"/>
    </source>
</evidence>
<accession>A0ABW5T283</accession>
<dbReference type="InterPro" id="IPR036866">
    <property type="entry name" value="RibonucZ/Hydroxyglut_hydro"/>
</dbReference>
<reference evidence="3" key="1">
    <citation type="journal article" date="2019" name="Int. J. Syst. Evol. Microbiol.">
        <title>The Global Catalogue of Microorganisms (GCM) 10K type strain sequencing project: providing services to taxonomists for standard genome sequencing and annotation.</title>
        <authorList>
            <consortium name="The Broad Institute Genomics Platform"/>
            <consortium name="The Broad Institute Genome Sequencing Center for Infectious Disease"/>
            <person name="Wu L."/>
            <person name="Ma J."/>
        </authorList>
    </citation>
    <scope>NUCLEOTIDE SEQUENCE [LARGE SCALE GENOMIC DNA]</scope>
    <source>
        <strain evidence="3">KCTC 33792</strain>
    </source>
</reference>
<dbReference type="EMBL" id="JBHUML010000002">
    <property type="protein sequence ID" value="MFD2705482.1"/>
    <property type="molecule type" value="Genomic_DNA"/>
</dbReference>
<sequence length="251" mass="27739">MKIDILASGSDGNCIAVRVGATTIVIDAGVAKTKIEKKLLDAGIRADQINAFFVTHAHKDHTKGLLLANKYGIPVYAPAEEWKEIQGVDDELQHSIDNSILYDYEGYDEWVEVISFNVSHDAFNPKGYVIQTSTEKLSICLDTGVVSEAMLEAMSDSDIYIIEANHDVDMLTHSSYPLSVQVRIASHIGHLSNEQTADVLDKLIQGRGEQIYLTHLSSSNNLPALAKMAVEQELKKKGYHPGREFELEVVK</sequence>
<evidence type="ECO:0000313" key="3">
    <source>
        <dbReference type="Proteomes" id="UP001597520"/>
    </source>
</evidence>
<comment type="caution">
    <text evidence="2">The sequence shown here is derived from an EMBL/GenBank/DDBJ whole genome shotgun (WGS) entry which is preliminary data.</text>
</comment>
<dbReference type="InterPro" id="IPR052533">
    <property type="entry name" value="WalJ/YycJ-like"/>
</dbReference>
<dbReference type="SMART" id="SM00849">
    <property type="entry name" value="Lactamase_B"/>
    <property type="match status" value="1"/>
</dbReference>
<dbReference type="RefSeq" id="WP_380712724.1">
    <property type="nucleotide sequence ID" value="NZ_JBHUML010000002.1"/>
</dbReference>
<dbReference type="Proteomes" id="UP001597520">
    <property type="component" value="Unassembled WGS sequence"/>
</dbReference>
<feature type="domain" description="Metallo-beta-lactamase" evidence="1">
    <location>
        <begin position="11"/>
        <end position="215"/>
    </location>
</feature>
<dbReference type="PANTHER" id="PTHR47619:SF1">
    <property type="entry name" value="EXODEOXYRIBONUCLEASE WALJ"/>
    <property type="match status" value="1"/>
</dbReference>
<protein>
    <submittedName>
        <fullName evidence="2">MBL fold metallo-hydrolase</fullName>
    </submittedName>
</protein>
<dbReference type="Pfam" id="PF12706">
    <property type="entry name" value="Lactamase_B_2"/>
    <property type="match status" value="1"/>
</dbReference>
<dbReference type="PANTHER" id="PTHR47619">
    <property type="entry name" value="METALLO-HYDROLASE YYCJ-RELATED"/>
    <property type="match status" value="1"/>
</dbReference>
<gene>
    <name evidence="2" type="ORF">ACFSUB_08380</name>
</gene>
<proteinExistence type="predicted"/>
<dbReference type="InterPro" id="IPR001279">
    <property type="entry name" value="Metallo-B-lactamas"/>
</dbReference>
<name>A0ABW5T283_9BACI</name>
<evidence type="ECO:0000259" key="1">
    <source>
        <dbReference type="SMART" id="SM00849"/>
    </source>
</evidence>
<organism evidence="2 3">
    <name type="scientific">Salibacterium lacus</name>
    <dbReference type="NCBI Taxonomy" id="1898109"/>
    <lineage>
        <taxon>Bacteria</taxon>
        <taxon>Bacillati</taxon>
        <taxon>Bacillota</taxon>
        <taxon>Bacilli</taxon>
        <taxon>Bacillales</taxon>
        <taxon>Bacillaceae</taxon>
    </lineage>
</organism>
<dbReference type="SUPFAM" id="SSF56281">
    <property type="entry name" value="Metallo-hydrolase/oxidoreductase"/>
    <property type="match status" value="1"/>
</dbReference>